<keyword evidence="4" id="KW-0067">ATP-binding</keyword>
<dbReference type="GO" id="GO:0004788">
    <property type="term" value="F:thiamine diphosphokinase activity"/>
    <property type="evidence" value="ECO:0007669"/>
    <property type="project" value="UniProtKB-EC"/>
</dbReference>
<dbReference type="InterPro" id="IPR053149">
    <property type="entry name" value="TPK"/>
</dbReference>
<proteinExistence type="predicted"/>
<dbReference type="SMART" id="SM00983">
    <property type="entry name" value="TPK_B1_binding"/>
    <property type="match status" value="1"/>
</dbReference>
<keyword evidence="8" id="KW-1185">Reference proteome</keyword>
<dbReference type="Gene3D" id="3.40.50.10240">
    <property type="entry name" value="Thiamin pyrophosphokinase, catalytic domain"/>
    <property type="match status" value="1"/>
</dbReference>
<organism evidence="7 8">
    <name type="scientific">Gracilimonas halophila</name>
    <dbReference type="NCBI Taxonomy" id="1834464"/>
    <lineage>
        <taxon>Bacteria</taxon>
        <taxon>Pseudomonadati</taxon>
        <taxon>Balneolota</taxon>
        <taxon>Balneolia</taxon>
        <taxon>Balneolales</taxon>
        <taxon>Balneolaceae</taxon>
        <taxon>Gracilimonas</taxon>
    </lineage>
</organism>
<dbReference type="InterPro" id="IPR036371">
    <property type="entry name" value="TPK_B1-bd_sf"/>
</dbReference>
<reference evidence="8" key="1">
    <citation type="journal article" date="2019" name="Int. J. Syst. Evol. Microbiol.">
        <title>The Global Catalogue of Microorganisms (GCM) 10K type strain sequencing project: providing services to taxonomists for standard genome sequencing and annotation.</title>
        <authorList>
            <consortium name="The Broad Institute Genomics Platform"/>
            <consortium name="The Broad Institute Genome Sequencing Center for Infectious Disease"/>
            <person name="Wu L."/>
            <person name="Ma J."/>
        </authorList>
    </citation>
    <scope>NUCLEOTIDE SEQUENCE [LARGE SCALE GENOMIC DNA]</scope>
    <source>
        <strain evidence="8">KCTC 52042</strain>
    </source>
</reference>
<evidence type="ECO:0000313" key="8">
    <source>
        <dbReference type="Proteomes" id="UP001597460"/>
    </source>
</evidence>
<evidence type="ECO:0000256" key="5">
    <source>
        <dbReference type="NCBIfam" id="TIGR01378"/>
    </source>
</evidence>
<name>A0ABW5JG90_9BACT</name>
<dbReference type="InterPro" id="IPR006282">
    <property type="entry name" value="Thi_PPkinase"/>
</dbReference>
<dbReference type="EC" id="2.7.6.2" evidence="5"/>
<dbReference type="InterPro" id="IPR007371">
    <property type="entry name" value="TPK_catalytic"/>
</dbReference>
<dbReference type="Pfam" id="PF04265">
    <property type="entry name" value="TPK_B1_binding"/>
    <property type="match status" value="1"/>
</dbReference>
<protein>
    <recommendedName>
        <fullName evidence="5">Thiamine diphosphokinase</fullName>
        <ecNumber evidence="5">2.7.6.2</ecNumber>
    </recommendedName>
</protein>
<dbReference type="InterPro" id="IPR036759">
    <property type="entry name" value="TPK_catalytic_sf"/>
</dbReference>
<dbReference type="NCBIfam" id="TIGR01378">
    <property type="entry name" value="thi_PPkinase"/>
    <property type="match status" value="1"/>
</dbReference>
<keyword evidence="3" id="KW-0418">Kinase</keyword>
<feature type="domain" description="Thiamin pyrophosphokinase thiamin-binding" evidence="6">
    <location>
        <begin position="141"/>
        <end position="199"/>
    </location>
</feature>
<gene>
    <name evidence="7" type="ORF">ACFSVN_01095</name>
</gene>
<evidence type="ECO:0000259" key="6">
    <source>
        <dbReference type="SMART" id="SM00983"/>
    </source>
</evidence>
<evidence type="ECO:0000256" key="2">
    <source>
        <dbReference type="ARBA" id="ARBA00022741"/>
    </source>
</evidence>
<evidence type="ECO:0000256" key="1">
    <source>
        <dbReference type="ARBA" id="ARBA00022679"/>
    </source>
</evidence>
<dbReference type="EMBL" id="JBHULI010000002">
    <property type="protein sequence ID" value="MFD2531037.1"/>
    <property type="molecule type" value="Genomic_DNA"/>
</dbReference>
<dbReference type="RefSeq" id="WP_390297335.1">
    <property type="nucleotide sequence ID" value="NZ_JBHULI010000002.1"/>
</dbReference>
<dbReference type="InterPro" id="IPR007373">
    <property type="entry name" value="Thiamin_PyroPKinase_B1-bd"/>
</dbReference>
<dbReference type="SUPFAM" id="SSF63862">
    <property type="entry name" value="Thiamin pyrophosphokinase, substrate-binding domain"/>
    <property type="match status" value="1"/>
</dbReference>
<sequence>MHAVIVSNGFPPTKELLEFETEKADLIIGADGGGNTILTHGITPDIVIGDLDSFKKPENADFDIILDEGQETNDLEKALSLVSEKKAKTCTVLGAFGKRMDHALKNLSVLKKFDNRFSSLIYKDELFEALLITESITMNIGAGRMVSLFPLSGEVREVVTKGLKYPLDNELLKNGERDGTSNETVEDEFSVAVGEGDLIVFVEMSAWSSRAN</sequence>
<comment type="caution">
    <text evidence="7">The sequence shown here is derived from an EMBL/GenBank/DDBJ whole genome shotgun (WGS) entry which is preliminary data.</text>
</comment>
<keyword evidence="2" id="KW-0547">Nucleotide-binding</keyword>
<evidence type="ECO:0000256" key="3">
    <source>
        <dbReference type="ARBA" id="ARBA00022777"/>
    </source>
</evidence>
<dbReference type="CDD" id="cd07995">
    <property type="entry name" value="TPK"/>
    <property type="match status" value="1"/>
</dbReference>
<dbReference type="SUPFAM" id="SSF63999">
    <property type="entry name" value="Thiamin pyrophosphokinase, catalytic domain"/>
    <property type="match status" value="1"/>
</dbReference>
<evidence type="ECO:0000313" key="7">
    <source>
        <dbReference type="EMBL" id="MFD2531037.1"/>
    </source>
</evidence>
<keyword evidence="1 7" id="KW-0808">Transferase</keyword>
<accession>A0ABW5JG90</accession>
<evidence type="ECO:0000256" key="4">
    <source>
        <dbReference type="ARBA" id="ARBA00022840"/>
    </source>
</evidence>
<dbReference type="PANTHER" id="PTHR41299:SF1">
    <property type="entry name" value="THIAMINE PYROPHOSPHOKINASE"/>
    <property type="match status" value="1"/>
</dbReference>
<dbReference type="PANTHER" id="PTHR41299">
    <property type="entry name" value="THIAMINE PYROPHOSPHOKINASE"/>
    <property type="match status" value="1"/>
</dbReference>
<dbReference type="Pfam" id="PF04263">
    <property type="entry name" value="TPK_catalytic"/>
    <property type="match status" value="1"/>
</dbReference>
<dbReference type="Proteomes" id="UP001597460">
    <property type="component" value="Unassembled WGS sequence"/>
</dbReference>